<accession>A0A8T2Q8X0</accession>
<organism evidence="6 7">
    <name type="scientific">Ceratopteris richardii</name>
    <name type="common">Triangle waterfern</name>
    <dbReference type="NCBI Taxonomy" id="49495"/>
    <lineage>
        <taxon>Eukaryota</taxon>
        <taxon>Viridiplantae</taxon>
        <taxon>Streptophyta</taxon>
        <taxon>Embryophyta</taxon>
        <taxon>Tracheophyta</taxon>
        <taxon>Polypodiopsida</taxon>
        <taxon>Polypodiidae</taxon>
        <taxon>Polypodiales</taxon>
        <taxon>Pteridineae</taxon>
        <taxon>Pteridaceae</taxon>
        <taxon>Parkerioideae</taxon>
        <taxon>Ceratopteris</taxon>
    </lineage>
</organism>
<dbReference type="InterPro" id="IPR011012">
    <property type="entry name" value="Longin-like_dom_sf"/>
</dbReference>
<evidence type="ECO:0000313" key="6">
    <source>
        <dbReference type="EMBL" id="KAH7279721.1"/>
    </source>
</evidence>
<dbReference type="EMBL" id="CM035442">
    <property type="protein sequence ID" value="KAH7279721.1"/>
    <property type="molecule type" value="Genomic_DNA"/>
</dbReference>
<comment type="similarity">
    <text evidence="1">Belongs to the synaptobrevin family.</text>
</comment>
<dbReference type="InterPro" id="IPR051097">
    <property type="entry name" value="Synaptobrevin-like_transport"/>
</dbReference>
<evidence type="ECO:0000256" key="3">
    <source>
        <dbReference type="ARBA" id="ARBA00046280"/>
    </source>
</evidence>
<protein>
    <recommendedName>
        <fullName evidence="5">Longin domain-containing protein</fullName>
    </recommendedName>
</protein>
<dbReference type="Pfam" id="PF13774">
    <property type="entry name" value="Longin"/>
    <property type="match status" value="1"/>
</dbReference>
<proteinExistence type="inferred from homology"/>
<dbReference type="Gene3D" id="3.30.450.50">
    <property type="entry name" value="Longin domain"/>
    <property type="match status" value="1"/>
</dbReference>
<dbReference type="PROSITE" id="PS50859">
    <property type="entry name" value="LONGIN"/>
    <property type="match status" value="1"/>
</dbReference>
<keyword evidence="4" id="KW-1133">Transmembrane helix</keyword>
<dbReference type="Pfam" id="PF00957">
    <property type="entry name" value="Synaptobrevin"/>
    <property type="match status" value="1"/>
</dbReference>
<dbReference type="GO" id="GO:0012505">
    <property type="term" value="C:endomembrane system"/>
    <property type="evidence" value="ECO:0007669"/>
    <property type="project" value="UniProtKB-SubCell"/>
</dbReference>
<dbReference type="PANTHER" id="PTHR21136:SF168">
    <property type="entry name" value="VESICLE-ASSOCIATED MEMBRANE PROTEIN 9"/>
    <property type="match status" value="1"/>
</dbReference>
<evidence type="ECO:0000259" key="5">
    <source>
        <dbReference type="PROSITE" id="PS50859"/>
    </source>
</evidence>
<keyword evidence="4" id="KW-0812">Transmembrane</keyword>
<keyword evidence="7" id="KW-1185">Reference proteome</keyword>
<feature type="domain" description="Longin" evidence="5">
    <location>
        <begin position="9"/>
        <end position="139"/>
    </location>
</feature>
<dbReference type="InterPro" id="IPR010908">
    <property type="entry name" value="Longin_dom"/>
</dbReference>
<comment type="caution">
    <text evidence="6">The sequence shown here is derived from an EMBL/GenBank/DDBJ whole genome shotgun (WGS) entry which is preliminary data.</text>
</comment>
<dbReference type="PANTHER" id="PTHR21136">
    <property type="entry name" value="SNARE PROTEINS"/>
    <property type="match status" value="1"/>
</dbReference>
<evidence type="ECO:0000256" key="2">
    <source>
        <dbReference type="ARBA" id="ARBA00023136"/>
    </source>
</evidence>
<evidence type="ECO:0000313" key="7">
    <source>
        <dbReference type="Proteomes" id="UP000825935"/>
    </source>
</evidence>
<evidence type="ECO:0000256" key="4">
    <source>
        <dbReference type="SAM" id="Phobius"/>
    </source>
</evidence>
<keyword evidence="2 4" id="KW-0472">Membrane</keyword>
<comment type="subcellular location">
    <subcellularLocation>
        <location evidence="3">Endomembrane system</location>
        <topology evidence="3">Single-pass type IV membrane protein</topology>
    </subcellularLocation>
</comment>
<gene>
    <name evidence="6" type="ORF">KP509_37G032900</name>
</gene>
<evidence type="ECO:0000256" key="1">
    <source>
        <dbReference type="ARBA" id="ARBA00008025"/>
    </source>
</evidence>
<name>A0A8T2Q8X0_CERRI</name>
<dbReference type="SUPFAM" id="SSF64356">
    <property type="entry name" value="SNARE-like"/>
    <property type="match status" value="1"/>
</dbReference>
<dbReference type="AlphaFoldDB" id="A0A8T2Q8X0"/>
<feature type="transmembrane region" description="Helical" evidence="4">
    <location>
        <begin position="234"/>
        <end position="255"/>
    </location>
</feature>
<dbReference type="InterPro" id="IPR042855">
    <property type="entry name" value="V_SNARE_CC"/>
</dbReference>
<reference evidence="6" key="1">
    <citation type="submission" date="2021-08" db="EMBL/GenBank/DDBJ databases">
        <title>WGS assembly of Ceratopteris richardii.</title>
        <authorList>
            <person name="Marchant D.B."/>
            <person name="Chen G."/>
            <person name="Jenkins J."/>
            <person name="Shu S."/>
            <person name="Leebens-Mack J."/>
            <person name="Grimwood J."/>
            <person name="Schmutz J."/>
            <person name="Soltis P."/>
            <person name="Soltis D."/>
            <person name="Chen Z.-H."/>
        </authorList>
    </citation>
    <scope>NUCLEOTIDE SEQUENCE</scope>
    <source>
        <strain evidence="6">Whitten #5841</strain>
        <tissue evidence="6">Leaf</tissue>
    </source>
</reference>
<dbReference type="Proteomes" id="UP000825935">
    <property type="component" value="Chromosome 37"/>
</dbReference>
<sequence>MDAEKNPPLVYCMIVFGGAVVADYCPLGACSSAHLAEIAARLLQYDAHLSLSSTTPANIQDGGGDARLISFACDGYVFHCLCQRNLKFIVASIKSYDKRNVIAFLEWMMKEFHKCFGDDIYSNGFIETNTFKRDFGSTIEKKMQEYLDQKAKTVVKISSVKDKSQQPKIFPVDNVERVQITSQTNGESEILSFQIVENNDDSNKVDKDRTLSFEIRTFDIQSKRLKRKIWIHNVKVRIVAILICITIIFSIWLMICKGIHC</sequence>
<dbReference type="CDD" id="cd14824">
    <property type="entry name" value="Longin"/>
    <property type="match status" value="1"/>
</dbReference>